<evidence type="ECO:0000313" key="5">
    <source>
        <dbReference type="EMBL" id="MAA16967.1"/>
    </source>
</evidence>
<evidence type="ECO:0000256" key="2">
    <source>
        <dbReference type="ARBA" id="ARBA00023134"/>
    </source>
</evidence>
<keyword evidence="4" id="KW-0460">Magnesium</keyword>
<dbReference type="InterPro" id="IPR042292">
    <property type="entry name" value="ARL15"/>
</dbReference>
<protein>
    <submittedName>
        <fullName evidence="5">Adp ribosylation factor like 15b</fullName>
    </submittedName>
</protein>
<dbReference type="PANTHER" id="PTHR46693">
    <property type="entry name" value="ADP-RIBOSYLATION FACTOR-LIKE PROTEIN 15"/>
    <property type="match status" value="1"/>
</dbReference>
<dbReference type="Pfam" id="PF00025">
    <property type="entry name" value="Arf"/>
    <property type="match status" value="1"/>
</dbReference>
<evidence type="ECO:0000256" key="3">
    <source>
        <dbReference type="PIRSR" id="PIRSR606689-1"/>
    </source>
</evidence>
<feature type="binding site" evidence="3">
    <location>
        <position position="161"/>
    </location>
    <ligand>
        <name>GTP</name>
        <dbReference type="ChEBI" id="CHEBI:37565"/>
    </ligand>
</feature>
<keyword evidence="4" id="KW-0479">Metal-binding</keyword>
<evidence type="ECO:0000256" key="4">
    <source>
        <dbReference type="PIRSR" id="PIRSR606689-2"/>
    </source>
</evidence>
<proteinExistence type="predicted"/>
<dbReference type="SMART" id="SM00177">
    <property type="entry name" value="ARF"/>
    <property type="match status" value="1"/>
</dbReference>
<feature type="binding site" evidence="3">
    <location>
        <begin position="115"/>
        <end position="122"/>
    </location>
    <ligand>
        <name>GTP</name>
        <dbReference type="ChEBI" id="CHEBI:37565"/>
    </ligand>
</feature>
<feature type="binding site" evidence="4">
    <location>
        <position position="139"/>
    </location>
    <ligand>
        <name>Mg(2+)</name>
        <dbReference type="ChEBI" id="CHEBI:18420"/>
    </ligand>
</feature>
<reference evidence="5" key="1">
    <citation type="journal article" date="2017" name="Parasit. Vectors">
        <title>Sialotranscriptomics of Rhipicephalus zambeziensis reveals intricate expression profiles of secretory proteins and suggests tight temporal transcriptional regulation during blood-feeding.</title>
        <authorList>
            <person name="de Castro M.H."/>
            <person name="de Klerk D."/>
            <person name="Pienaar R."/>
            <person name="Rees D.J.G."/>
            <person name="Mans B.J."/>
        </authorList>
    </citation>
    <scope>NUCLEOTIDE SEQUENCE</scope>
    <source>
        <tissue evidence="5">Salivary glands</tissue>
    </source>
</reference>
<dbReference type="InterPro" id="IPR006689">
    <property type="entry name" value="Small_GTPase_ARF/SAR"/>
</dbReference>
<dbReference type="Gene3D" id="3.40.50.300">
    <property type="entry name" value="P-loop containing nucleotide triphosphate hydrolases"/>
    <property type="match status" value="1"/>
</dbReference>
<dbReference type="AlphaFoldDB" id="A0A224YH10"/>
<keyword evidence="2 3" id="KW-0342">GTP-binding</keyword>
<keyword evidence="1 3" id="KW-0547">Nucleotide-binding</keyword>
<name>A0A224YH10_9ACAR</name>
<dbReference type="GO" id="GO:0005525">
    <property type="term" value="F:GTP binding"/>
    <property type="evidence" value="ECO:0007669"/>
    <property type="project" value="UniProtKB-KW"/>
</dbReference>
<dbReference type="InterPro" id="IPR027417">
    <property type="entry name" value="P-loop_NTPase"/>
</dbReference>
<dbReference type="GO" id="GO:0003924">
    <property type="term" value="F:GTPase activity"/>
    <property type="evidence" value="ECO:0007669"/>
    <property type="project" value="InterPro"/>
</dbReference>
<dbReference type="PROSITE" id="PS51417">
    <property type="entry name" value="ARF"/>
    <property type="match status" value="1"/>
</dbReference>
<accession>A0A224YH10</accession>
<dbReference type="SUPFAM" id="SSF52540">
    <property type="entry name" value="P-loop containing nucleoside triphosphate hydrolases"/>
    <property type="match status" value="1"/>
</dbReference>
<feature type="binding site" evidence="4">
    <location>
        <position position="122"/>
    </location>
    <ligand>
        <name>Mg(2+)</name>
        <dbReference type="ChEBI" id="CHEBI:18420"/>
    </ligand>
</feature>
<dbReference type="PANTHER" id="PTHR46693:SF1">
    <property type="entry name" value="ADP-RIBOSYLATION FACTOR-LIKE PROTEIN 15"/>
    <property type="match status" value="1"/>
</dbReference>
<dbReference type="EMBL" id="GFPF01005821">
    <property type="protein sequence ID" value="MAA16967.1"/>
    <property type="molecule type" value="Transcribed_RNA"/>
</dbReference>
<evidence type="ECO:0000256" key="1">
    <source>
        <dbReference type="ARBA" id="ARBA00022741"/>
    </source>
</evidence>
<organism evidence="5">
    <name type="scientific">Rhipicephalus zambeziensis</name>
    <dbReference type="NCBI Taxonomy" id="60191"/>
    <lineage>
        <taxon>Eukaryota</taxon>
        <taxon>Metazoa</taxon>
        <taxon>Ecdysozoa</taxon>
        <taxon>Arthropoda</taxon>
        <taxon>Chelicerata</taxon>
        <taxon>Arachnida</taxon>
        <taxon>Acari</taxon>
        <taxon>Parasitiformes</taxon>
        <taxon>Ixodida</taxon>
        <taxon>Ixodoidea</taxon>
        <taxon>Ixodidae</taxon>
        <taxon>Rhipicephalinae</taxon>
        <taxon>Rhipicephalus</taxon>
        <taxon>Rhipicephalus</taxon>
    </lineage>
</organism>
<dbReference type="GO" id="GO:0046872">
    <property type="term" value="F:metal ion binding"/>
    <property type="evidence" value="ECO:0007669"/>
    <property type="project" value="UniProtKB-KW"/>
</dbReference>
<dbReference type="PRINTS" id="PR00328">
    <property type="entry name" value="SAR1GTPBP"/>
</dbReference>
<sequence length="269" mass="29094">MVPSYASQRKPRVSTIKTGVPIEKWRCKLPSCVVFWSTSVGLSSKVPQRLAASDRGGLVGRLRGKPPTMPKVVENMQLGFAGCRTAFRRCCRWLTCSGSVPGREPRDQYEVLCLGLTGAGKSTALATLVGEPWDALEPTTGFNIKTLPVNDTVLNIKELGGSVRPFWQEYFGDAHGVLFVLDAAAGEASLQASRQTLAEVLPQLKGRPCIVLATHADLSGCATQAQVEQLLEGLMHGRKSAVLSCCRGQRQEVLKALEMLTGYMTASMK</sequence>